<dbReference type="AlphaFoldDB" id="A0A8H7P9Y2"/>
<protein>
    <submittedName>
        <fullName evidence="1">Uncharacterized protein</fullName>
    </submittedName>
</protein>
<comment type="caution">
    <text evidence="1">The sequence shown here is derived from an EMBL/GenBank/DDBJ whole genome shotgun (WGS) entry which is preliminary data.</text>
</comment>
<gene>
    <name evidence="1" type="ORF">IEO21_01170</name>
</gene>
<sequence>MDRTPANSPRGMMAGARSRTTCYTYQSLLRDNTRVDTTSSPRGIMAQVTTHPMAHQEACIHKVHTRDAIELISGWNIQAYALLLLAAEVLTTPLESSG</sequence>
<dbReference type="EMBL" id="JADOXO010000008">
    <property type="protein sequence ID" value="KAF9820727.1"/>
    <property type="molecule type" value="Genomic_DNA"/>
</dbReference>
<accession>A0A8H7P9Y2</accession>
<evidence type="ECO:0000313" key="2">
    <source>
        <dbReference type="Proteomes" id="UP000639403"/>
    </source>
</evidence>
<evidence type="ECO:0000313" key="1">
    <source>
        <dbReference type="EMBL" id="KAF9820727.1"/>
    </source>
</evidence>
<organism evidence="1 2">
    <name type="scientific">Rhodonia placenta</name>
    <dbReference type="NCBI Taxonomy" id="104341"/>
    <lineage>
        <taxon>Eukaryota</taxon>
        <taxon>Fungi</taxon>
        <taxon>Dikarya</taxon>
        <taxon>Basidiomycota</taxon>
        <taxon>Agaricomycotina</taxon>
        <taxon>Agaricomycetes</taxon>
        <taxon>Polyporales</taxon>
        <taxon>Adustoporiaceae</taxon>
        <taxon>Rhodonia</taxon>
    </lineage>
</organism>
<dbReference type="Proteomes" id="UP000639403">
    <property type="component" value="Unassembled WGS sequence"/>
</dbReference>
<proteinExistence type="predicted"/>
<reference evidence="1" key="2">
    <citation type="journal article" name="Front. Microbiol.">
        <title>Degradative Capacity of Two Strains of Rhodonia placenta: From Phenotype to Genotype.</title>
        <authorList>
            <person name="Kolle M."/>
            <person name="Horta M.A.C."/>
            <person name="Nowrousian M."/>
            <person name="Ohm R.A."/>
            <person name="Benz J.P."/>
            <person name="Pilgard A."/>
        </authorList>
    </citation>
    <scope>NUCLEOTIDE SEQUENCE</scope>
    <source>
        <strain evidence="1">FPRL280</strain>
    </source>
</reference>
<reference evidence="1" key="1">
    <citation type="submission" date="2020-11" db="EMBL/GenBank/DDBJ databases">
        <authorList>
            <person name="Koelle M."/>
            <person name="Horta M.A.C."/>
            <person name="Nowrousian M."/>
            <person name="Ohm R.A."/>
            <person name="Benz P."/>
            <person name="Pilgard A."/>
        </authorList>
    </citation>
    <scope>NUCLEOTIDE SEQUENCE</scope>
    <source>
        <strain evidence="1">FPRL280</strain>
    </source>
</reference>
<name>A0A8H7P9Y2_9APHY</name>